<dbReference type="InterPro" id="IPR036390">
    <property type="entry name" value="WH_DNA-bd_sf"/>
</dbReference>
<name>A0A0B4D1X0_9CAUL</name>
<dbReference type="Pfam" id="PF13545">
    <property type="entry name" value="HTH_Crp_2"/>
    <property type="match status" value="1"/>
</dbReference>
<dbReference type="AlphaFoldDB" id="A0A0B4D1X0"/>
<evidence type="ECO:0000313" key="3">
    <source>
        <dbReference type="Proteomes" id="UP000031166"/>
    </source>
</evidence>
<accession>A0A0B4D1X0</accession>
<reference evidence="2 3" key="1">
    <citation type="submission" date="2014-12" db="EMBL/GenBank/DDBJ databases">
        <title>Genome sequencing of Brevundimonas nasdae TPW30.</title>
        <authorList>
            <person name="Tan P.W."/>
            <person name="Chan K.-G."/>
        </authorList>
    </citation>
    <scope>NUCLEOTIDE SEQUENCE [LARGE SCALE GENOMIC DNA]</scope>
    <source>
        <strain evidence="2 3">TPW30</strain>
    </source>
</reference>
<dbReference type="EMBL" id="JWSY01000003">
    <property type="protein sequence ID" value="KIC60701.1"/>
    <property type="molecule type" value="Genomic_DNA"/>
</dbReference>
<dbReference type="InterPro" id="IPR014710">
    <property type="entry name" value="RmlC-like_jellyroll"/>
</dbReference>
<dbReference type="GO" id="GO:0006355">
    <property type="term" value="P:regulation of DNA-templated transcription"/>
    <property type="evidence" value="ECO:0007669"/>
    <property type="project" value="InterPro"/>
</dbReference>
<organism evidence="2 3">
    <name type="scientific">Brevundimonas nasdae</name>
    <dbReference type="NCBI Taxonomy" id="172043"/>
    <lineage>
        <taxon>Bacteria</taxon>
        <taxon>Pseudomonadati</taxon>
        <taxon>Pseudomonadota</taxon>
        <taxon>Alphaproteobacteria</taxon>
        <taxon>Caulobacterales</taxon>
        <taxon>Caulobacteraceae</taxon>
        <taxon>Brevundimonas</taxon>
    </lineage>
</organism>
<dbReference type="SUPFAM" id="SSF46785">
    <property type="entry name" value="Winged helix' DNA-binding domain"/>
    <property type="match status" value="1"/>
</dbReference>
<evidence type="ECO:0000313" key="2">
    <source>
        <dbReference type="EMBL" id="KIC60701.1"/>
    </source>
</evidence>
<evidence type="ECO:0000259" key="1">
    <source>
        <dbReference type="Pfam" id="PF13545"/>
    </source>
</evidence>
<protein>
    <recommendedName>
        <fullName evidence="1">HTH crp-type domain-containing protein</fullName>
    </recommendedName>
</protein>
<gene>
    <name evidence="2" type="ORF">RM53_00925</name>
</gene>
<proteinExistence type="predicted"/>
<dbReference type="GO" id="GO:0003677">
    <property type="term" value="F:DNA binding"/>
    <property type="evidence" value="ECO:0007669"/>
    <property type="project" value="InterPro"/>
</dbReference>
<dbReference type="Proteomes" id="UP000031166">
    <property type="component" value="Unassembled WGS sequence"/>
</dbReference>
<dbReference type="RefSeq" id="WP_039243784.1">
    <property type="nucleotide sequence ID" value="NZ_JWSY01000003.1"/>
</dbReference>
<feature type="domain" description="HTH crp-type" evidence="1">
    <location>
        <begin position="139"/>
        <end position="206"/>
    </location>
</feature>
<dbReference type="Gene3D" id="2.60.120.10">
    <property type="entry name" value="Jelly Rolls"/>
    <property type="match status" value="1"/>
</dbReference>
<dbReference type="InterPro" id="IPR012318">
    <property type="entry name" value="HTH_CRP"/>
</dbReference>
<dbReference type="STRING" id="172043.RM53_00925"/>
<sequence>MSQSNLAHALLSALAVQGLDEGDAFFAEAGVRTSTKQNGEPVVTLILSGVLARIGPDGALSQGLASSDDVINFDAVLGGGEPEAAVWLTAGRFLAVSARKLGQKIDRDSLVEMTLTDLRRRNIALQAELSRYATLKVSQRLAALLLDVHDRKGGDVLALRQTELSHLMAVRRASISTACTELCAAGAVRLRRGAIQITDAEALRRMTNATYSTVTDLARLRG</sequence>
<comment type="caution">
    <text evidence="2">The sequence shown here is derived from an EMBL/GenBank/DDBJ whole genome shotgun (WGS) entry which is preliminary data.</text>
</comment>